<feature type="signal peptide" evidence="1">
    <location>
        <begin position="1"/>
        <end position="24"/>
    </location>
</feature>
<organism evidence="3 4">
    <name type="scientific">Hymenobacter rigui</name>
    <dbReference type="NCBI Taxonomy" id="334424"/>
    <lineage>
        <taxon>Bacteria</taxon>
        <taxon>Pseudomonadati</taxon>
        <taxon>Bacteroidota</taxon>
        <taxon>Cytophagia</taxon>
        <taxon>Cytophagales</taxon>
        <taxon>Hymenobacteraceae</taxon>
        <taxon>Hymenobacter</taxon>
    </lineage>
</organism>
<dbReference type="OrthoDB" id="868831at2"/>
<dbReference type="RefSeq" id="WP_125418079.1">
    <property type="nucleotide sequence ID" value="NZ_RWIT01000001.1"/>
</dbReference>
<keyword evidence="4" id="KW-1185">Reference proteome</keyword>
<accession>A0A3R9P8V9</accession>
<evidence type="ECO:0000256" key="1">
    <source>
        <dbReference type="SAM" id="SignalP"/>
    </source>
</evidence>
<dbReference type="NCBIfam" id="TIGR04183">
    <property type="entry name" value="Por_Secre_tail"/>
    <property type="match status" value="1"/>
</dbReference>
<dbReference type="InterPro" id="IPR013783">
    <property type="entry name" value="Ig-like_fold"/>
</dbReference>
<reference evidence="3 4" key="1">
    <citation type="submission" date="2018-12" db="EMBL/GenBank/DDBJ databases">
        <authorList>
            <person name="Feng G."/>
            <person name="Zhu H."/>
        </authorList>
    </citation>
    <scope>NUCLEOTIDE SEQUENCE [LARGE SCALE GENOMIC DNA]</scope>
    <source>
        <strain evidence="3 4">KCTC 12533</strain>
    </source>
</reference>
<gene>
    <name evidence="3" type="ORF">EI291_03705</name>
</gene>
<name>A0A3R9P8V9_9BACT</name>
<protein>
    <submittedName>
        <fullName evidence="3">T9SS C-terminal target domain-containing protein</fullName>
    </submittedName>
</protein>
<feature type="domain" description="Secretion system C-terminal sorting" evidence="2">
    <location>
        <begin position="355"/>
        <end position="421"/>
    </location>
</feature>
<dbReference type="InterPro" id="IPR026444">
    <property type="entry name" value="Secre_tail"/>
</dbReference>
<keyword evidence="1" id="KW-0732">Signal</keyword>
<evidence type="ECO:0000313" key="4">
    <source>
        <dbReference type="Proteomes" id="UP000273500"/>
    </source>
</evidence>
<comment type="caution">
    <text evidence="3">The sequence shown here is derived from an EMBL/GenBank/DDBJ whole genome shotgun (WGS) entry which is preliminary data.</text>
</comment>
<dbReference type="Gene3D" id="2.60.40.10">
    <property type="entry name" value="Immunoglobulins"/>
    <property type="match status" value="1"/>
</dbReference>
<feature type="chain" id="PRO_5018621062" evidence="1">
    <location>
        <begin position="25"/>
        <end position="423"/>
    </location>
</feature>
<evidence type="ECO:0000313" key="3">
    <source>
        <dbReference type="EMBL" id="RSK51425.1"/>
    </source>
</evidence>
<dbReference type="Pfam" id="PF18962">
    <property type="entry name" value="Por_Secre_tail"/>
    <property type="match status" value="1"/>
</dbReference>
<evidence type="ECO:0000259" key="2">
    <source>
        <dbReference type="Pfam" id="PF18962"/>
    </source>
</evidence>
<dbReference type="EMBL" id="RWIT01000001">
    <property type="protein sequence ID" value="RSK51425.1"/>
    <property type="molecule type" value="Genomic_DNA"/>
</dbReference>
<dbReference type="Proteomes" id="UP000273500">
    <property type="component" value="Unassembled WGS sequence"/>
</dbReference>
<dbReference type="AlphaFoldDB" id="A0A3R9P8V9"/>
<proteinExistence type="predicted"/>
<sequence>MNKSYKILALLIGLMLSTYGVAVAQCTYTTIKAGNFNDPSIYSIVGTGCSTLPGSGSNNTINIIINHAVTLTTDYTIGRNTTLTINATGSLVQDNINRTLVVDGNTATDQNLIIATSTARSTPRLSVAVLNLAKTTVVVGNNSIVSIGCTLFTGNQATINLGNNALLNVFGNVDVSTGNPGINGPATGTVAGLRISGNIVNNSGGGAKLFTTAGLTTCVQGNAYPSGCGTASSNSVVTPPNSNDPTCFTVLPVTLTSFSVTAKNTGVLIRWSTASEVNNAYFELERSSNGRLFTAIGKVQGTGTTNTGVVYSYSDTKPLTSLTYYRLRQVDFDGTATSSSIVVVAPTDELQATFFPNPSNSSITLPAVSGTVEYHIYSVTGKVLASGKSTGGSTVAVQEIPAGIYFLELTAGGKRSVQRFVRQ</sequence>